<dbReference type="Gene3D" id="1.20.990.10">
    <property type="entry name" value="NADPH-cytochrome p450 Reductase, Chain A, domain 3"/>
    <property type="match status" value="1"/>
</dbReference>
<accession>A0A4U8UMD3</accession>
<dbReference type="PROSITE" id="PS50902">
    <property type="entry name" value="FLAVODOXIN_LIKE"/>
    <property type="match status" value="1"/>
</dbReference>
<dbReference type="GO" id="GO:0030586">
    <property type="term" value="F:[methionine synthase] reductase (NADPH) activity"/>
    <property type="evidence" value="ECO:0007669"/>
    <property type="project" value="UniProtKB-EC"/>
</dbReference>
<dbReference type="SUPFAM" id="SSF52343">
    <property type="entry name" value="Ferredoxin reductase-like, C-terminal NADP-linked domain"/>
    <property type="match status" value="1"/>
</dbReference>
<dbReference type="OrthoDB" id="1856718at2759"/>
<dbReference type="InterPro" id="IPR001094">
    <property type="entry name" value="Flavdoxin-like"/>
</dbReference>
<dbReference type="GO" id="GO:0050667">
    <property type="term" value="P:homocysteine metabolic process"/>
    <property type="evidence" value="ECO:0007669"/>
    <property type="project" value="TreeGrafter"/>
</dbReference>
<dbReference type="SUPFAM" id="SSF52218">
    <property type="entry name" value="Flavoproteins"/>
    <property type="match status" value="1"/>
</dbReference>
<evidence type="ECO:0000256" key="12">
    <source>
        <dbReference type="ARBA" id="ARBA00040659"/>
    </source>
</evidence>
<dbReference type="Pfam" id="PF00175">
    <property type="entry name" value="NAD_binding_1"/>
    <property type="match status" value="1"/>
</dbReference>
<dbReference type="EC" id="1.16.1.8" evidence="11"/>
<comment type="cofactor">
    <cofactor evidence="2">
        <name>FAD</name>
        <dbReference type="ChEBI" id="CHEBI:57692"/>
    </cofactor>
</comment>
<evidence type="ECO:0000256" key="7">
    <source>
        <dbReference type="ARBA" id="ARBA00022827"/>
    </source>
</evidence>
<comment type="cofactor">
    <cofactor evidence="1">
        <name>FMN</name>
        <dbReference type="ChEBI" id="CHEBI:58210"/>
    </cofactor>
</comment>
<dbReference type="Gene3D" id="3.40.50.80">
    <property type="entry name" value="Nucleotide-binding domain of ferredoxin-NADP reductase (FNR) module"/>
    <property type="match status" value="1"/>
</dbReference>
<evidence type="ECO:0000313" key="16">
    <source>
        <dbReference type="EMBL" id="TMS34194.1"/>
    </source>
</evidence>
<dbReference type="GO" id="GO:0009086">
    <property type="term" value="P:methionine biosynthetic process"/>
    <property type="evidence" value="ECO:0007669"/>
    <property type="project" value="UniProtKB-KW"/>
</dbReference>
<dbReference type="AlphaFoldDB" id="A0A4U8UMD3"/>
<keyword evidence="10" id="KW-0486">Methionine biosynthesis</keyword>
<evidence type="ECO:0000256" key="3">
    <source>
        <dbReference type="ARBA" id="ARBA00022605"/>
    </source>
</evidence>
<dbReference type="PROSITE" id="PS51384">
    <property type="entry name" value="FAD_FR"/>
    <property type="match status" value="1"/>
</dbReference>
<dbReference type="PRINTS" id="PR00371">
    <property type="entry name" value="FPNCR"/>
</dbReference>
<feature type="domain" description="FAD-binding FR-type" evidence="15">
    <location>
        <begin position="241"/>
        <end position="488"/>
    </location>
</feature>
<feature type="domain" description="Flavodoxin-like" evidence="14">
    <location>
        <begin position="1"/>
        <end position="133"/>
    </location>
</feature>
<organism evidence="16 17">
    <name type="scientific">Steinernema carpocapsae</name>
    <name type="common">Entomopathogenic nematode</name>
    <dbReference type="NCBI Taxonomy" id="34508"/>
    <lineage>
        <taxon>Eukaryota</taxon>
        <taxon>Metazoa</taxon>
        <taxon>Ecdysozoa</taxon>
        <taxon>Nematoda</taxon>
        <taxon>Chromadorea</taxon>
        <taxon>Rhabditida</taxon>
        <taxon>Tylenchina</taxon>
        <taxon>Panagrolaimomorpha</taxon>
        <taxon>Strongyloidoidea</taxon>
        <taxon>Steinernematidae</taxon>
        <taxon>Steinernema</taxon>
    </lineage>
</organism>
<gene>
    <name evidence="16" type="ORF">L596_001833</name>
</gene>
<dbReference type="Gene3D" id="2.40.30.10">
    <property type="entry name" value="Translation factors"/>
    <property type="match status" value="1"/>
</dbReference>
<keyword evidence="9" id="KW-0560">Oxidoreductase</keyword>
<dbReference type="Pfam" id="PF00667">
    <property type="entry name" value="FAD_binding_1"/>
    <property type="match status" value="1"/>
</dbReference>
<comment type="caution">
    <text evidence="16">The sequence shown here is derived from an EMBL/GenBank/DDBJ whole genome shotgun (WGS) entry which is preliminary data.</text>
</comment>
<keyword evidence="3" id="KW-0028">Amino-acid biosynthesis</keyword>
<dbReference type="InterPro" id="IPR029039">
    <property type="entry name" value="Flavoprotein-like_sf"/>
</dbReference>
<dbReference type="GO" id="GO:0010181">
    <property type="term" value="F:FMN binding"/>
    <property type="evidence" value="ECO:0007669"/>
    <property type="project" value="InterPro"/>
</dbReference>
<dbReference type="SUPFAM" id="SSF63380">
    <property type="entry name" value="Riboflavin synthase domain-like"/>
    <property type="match status" value="1"/>
</dbReference>
<dbReference type="GO" id="GO:0005829">
    <property type="term" value="C:cytosol"/>
    <property type="evidence" value="ECO:0007669"/>
    <property type="project" value="TreeGrafter"/>
</dbReference>
<dbReference type="EMBL" id="AZBU02000001">
    <property type="protein sequence ID" value="TMS34194.1"/>
    <property type="molecule type" value="Genomic_DNA"/>
</dbReference>
<reference evidence="16 17" key="1">
    <citation type="journal article" date="2015" name="Genome Biol.">
        <title>Comparative genomics of Steinernema reveals deeply conserved gene regulatory networks.</title>
        <authorList>
            <person name="Dillman A.R."/>
            <person name="Macchietto M."/>
            <person name="Porter C.F."/>
            <person name="Rogers A."/>
            <person name="Williams B."/>
            <person name="Antoshechkin I."/>
            <person name="Lee M.M."/>
            <person name="Goodwin Z."/>
            <person name="Lu X."/>
            <person name="Lewis E.E."/>
            <person name="Goodrich-Blair H."/>
            <person name="Stock S.P."/>
            <person name="Adams B.J."/>
            <person name="Sternberg P.W."/>
            <person name="Mortazavi A."/>
        </authorList>
    </citation>
    <scope>NUCLEOTIDE SEQUENCE [LARGE SCALE GENOMIC DNA]</scope>
    <source>
        <strain evidence="16 17">ALL</strain>
    </source>
</reference>
<dbReference type="PANTHER" id="PTHR19384:SF84">
    <property type="entry name" value="METHIONINE SYNTHASE REDUCTASE"/>
    <property type="match status" value="1"/>
</dbReference>
<dbReference type="InterPro" id="IPR008254">
    <property type="entry name" value="Flavodoxin/NO_synth"/>
</dbReference>
<dbReference type="InterPro" id="IPR023173">
    <property type="entry name" value="NADPH_Cyt_P450_Rdtase_alpha"/>
</dbReference>
<dbReference type="Pfam" id="PF00258">
    <property type="entry name" value="Flavodoxin_1"/>
    <property type="match status" value="1"/>
</dbReference>
<dbReference type="Proteomes" id="UP000298663">
    <property type="component" value="Unassembled WGS sequence"/>
</dbReference>
<evidence type="ECO:0000256" key="8">
    <source>
        <dbReference type="ARBA" id="ARBA00022857"/>
    </source>
</evidence>
<proteinExistence type="predicted"/>
<evidence type="ECO:0000256" key="2">
    <source>
        <dbReference type="ARBA" id="ARBA00001974"/>
    </source>
</evidence>
<evidence type="ECO:0000256" key="5">
    <source>
        <dbReference type="ARBA" id="ARBA00022643"/>
    </source>
</evidence>
<dbReference type="Gene3D" id="3.40.50.360">
    <property type="match status" value="1"/>
</dbReference>
<evidence type="ECO:0000256" key="13">
    <source>
        <dbReference type="SAM" id="MobiDB-lite"/>
    </source>
</evidence>
<evidence type="ECO:0000256" key="10">
    <source>
        <dbReference type="ARBA" id="ARBA00023167"/>
    </source>
</evidence>
<dbReference type="InterPro" id="IPR017927">
    <property type="entry name" value="FAD-bd_FR_type"/>
</dbReference>
<keyword evidence="4" id="KW-0285">Flavoprotein</keyword>
<dbReference type="InterPro" id="IPR003097">
    <property type="entry name" value="CysJ-like_FAD-binding"/>
</dbReference>
<dbReference type="PANTHER" id="PTHR19384">
    <property type="entry name" value="NITRIC OXIDE SYNTHASE-RELATED"/>
    <property type="match status" value="1"/>
</dbReference>
<keyword evidence="5" id="KW-0288">FMN</keyword>
<dbReference type="InterPro" id="IPR017938">
    <property type="entry name" value="Riboflavin_synthase-like_b-brl"/>
</dbReference>
<evidence type="ECO:0000256" key="6">
    <source>
        <dbReference type="ARBA" id="ARBA00022691"/>
    </source>
</evidence>
<dbReference type="InterPro" id="IPR001709">
    <property type="entry name" value="Flavoprot_Pyr_Nucl_cyt_Rdtase"/>
</dbReference>
<dbReference type="InterPro" id="IPR001433">
    <property type="entry name" value="OxRdtase_FAD/NAD-bd"/>
</dbReference>
<evidence type="ECO:0000259" key="14">
    <source>
        <dbReference type="PROSITE" id="PS50902"/>
    </source>
</evidence>
<sequence length="664" mass="74889">MASIAQQIFDYYCEHGLTPRLHILDKSEKEFHIENEPLVVIVISSTGDGDPPENASRFMRRICRKTLPADFLANTRFALLGLGDSNYSTYQGVPKKLEKQLLALGAKSILKRGEADDQVGLELVVEPWIKLLHDVINAEFGIAEREESTVSPVVAKHQQKPMDSSSSEDGTDDHPMLRVATIQFPEEGPCLIRGYEDLSSNENLKVPAMPVNYIVSAVTHERITDEEIVWQNNAAVPGMENVTIEARIVGTNLLTEPTASKPKCDITLDLGKDWEDKLNYEAGDAYYFIAQNPVEEVNFVLKKCGVLELADQVLNIGLDTKTEKKRAALPPYIPAKCSLRNLFTYCLDIRRAPGRPLLRVLAECTQDEGERRRLLELVSVQGAQDFNNYVRGPNISLCDLLLAFPSCVPEADRLIELLPRLMPRPYSVASYDAFKKRRITFVYSLMTFDVQSGRQYERRGLCSDWMSTLKVGDIVKIKPQVPTRFRIPVCRDVHTPCENLERQGILMIGPGTGVAPFISFLEKCGAFSCSGGGRNIYGDDNRSLLFFGCRDLQVDGFYIRKMQDFLQQKVLTDLVLCESQPAIYNERPRYVQEGLWVRKAFVYDFITKRQGRIFVCGDALGMSKDVFDCFVGILMSDETTTKEEATKILMEMKAANCYIEDVWS</sequence>
<dbReference type="InterPro" id="IPR039261">
    <property type="entry name" value="FNR_nucleotide-bd"/>
</dbReference>
<feature type="region of interest" description="Disordered" evidence="13">
    <location>
        <begin position="151"/>
        <end position="174"/>
    </location>
</feature>
<evidence type="ECO:0000256" key="4">
    <source>
        <dbReference type="ARBA" id="ARBA00022630"/>
    </source>
</evidence>
<dbReference type="FunFam" id="1.20.990.10:FF:000007">
    <property type="entry name" value="Methionine synthase reductase"/>
    <property type="match status" value="1"/>
</dbReference>
<keyword evidence="7" id="KW-0274">FAD</keyword>
<evidence type="ECO:0000313" key="17">
    <source>
        <dbReference type="Proteomes" id="UP000298663"/>
    </source>
</evidence>
<protein>
    <recommendedName>
        <fullName evidence="12">Methionine synthase reductase</fullName>
        <ecNumber evidence="11">1.16.1.8</ecNumber>
    </recommendedName>
</protein>
<dbReference type="STRING" id="34508.A0A4U8UMD3"/>
<evidence type="ECO:0000259" key="15">
    <source>
        <dbReference type="PROSITE" id="PS51384"/>
    </source>
</evidence>
<evidence type="ECO:0000256" key="1">
    <source>
        <dbReference type="ARBA" id="ARBA00001917"/>
    </source>
</evidence>
<evidence type="ECO:0000256" key="9">
    <source>
        <dbReference type="ARBA" id="ARBA00023002"/>
    </source>
</evidence>
<keyword evidence="17" id="KW-1185">Reference proteome</keyword>
<dbReference type="FunFam" id="3.40.50.360:FF:000059">
    <property type="entry name" value="5-methyltetrahydrofolate-homocysteine methyltransferase reductase"/>
    <property type="match status" value="1"/>
</dbReference>
<reference evidence="16 17" key="2">
    <citation type="journal article" date="2019" name="G3 (Bethesda)">
        <title>Hybrid Assembly of the Genome of the Entomopathogenic Nematode Steinernema carpocapsae Identifies the X-Chromosome.</title>
        <authorList>
            <person name="Serra L."/>
            <person name="Macchietto M."/>
            <person name="Macias-Munoz A."/>
            <person name="McGill C.J."/>
            <person name="Rodriguez I.M."/>
            <person name="Rodriguez B."/>
            <person name="Murad R."/>
            <person name="Mortazavi A."/>
        </authorList>
    </citation>
    <scope>NUCLEOTIDE SEQUENCE [LARGE SCALE GENOMIC DNA]</scope>
    <source>
        <strain evidence="16 17">ALL</strain>
    </source>
</reference>
<dbReference type="GO" id="GO:0050660">
    <property type="term" value="F:flavin adenine dinucleotide binding"/>
    <property type="evidence" value="ECO:0007669"/>
    <property type="project" value="TreeGrafter"/>
</dbReference>
<keyword evidence="6" id="KW-0949">S-adenosyl-L-methionine</keyword>
<evidence type="ECO:0000256" key="11">
    <source>
        <dbReference type="ARBA" id="ARBA00039088"/>
    </source>
</evidence>
<keyword evidence="8" id="KW-0521">NADP</keyword>
<name>A0A4U8UMD3_STECR</name>
<dbReference type="PRINTS" id="PR00369">
    <property type="entry name" value="FLAVODOXIN"/>
</dbReference>